<dbReference type="Proteomes" id="UP000008312">
    <property type="component" value="Unassembled WGS sequence"/>
</dbReference>
<dbReference type="GO" id="GO:0000287">
    <property type="term" value="F:magnesium ion binding"/>
    <property type="evidence" value="ECO:0007669"/>
    <property type="project" value="TreeGrafter"/>
</dbReference>
<protein>
    <submittedName>
        <fullName evidence="13">Uncharacterized protein</fullName>
    </submittedName>
</protein>
<evidence type="ECO:0000256" key="7">
    <source>
        <dbReference type="ARBA" id="ARBA00022989"/>
    </source>
</evidence>
<keyword evidence="4" id="KW-1003">Cell membrane</keyword>
<evidence type="ECO:0000313" key="13">
    <source>
        <dbReference type="EMBL" id="CBK24673.2"/>
    </source>
</evidence>
<evidence type="ECO:0000256" key="6">
    <source>
        <dbReference type="ARBA" id="ARBA00022842"/>
    </source>
</evidence>
<evidence type="ECO:0000256" key="3">
    <source>
        <dbReference type="ARBA" id="ARBA00022448"/>
    </source>
</evidence>
<sequence length="121" mass="14658">MLNGIENAYFNEFRRSEIVYSMRDIRDHLTTIRWYVEEGTKIHNDLHHKVEITNRVRYGKLIYIITAFQTIFLPLQTITAIYGMNFDVFPELHFEYSYYIFWVVSVMLALILGYFLFRSRV</sequence>
<comment type="function">
    <text evidence="11">Mediates influx of magnesium ions. Alternates between open and closed states. Activated by low cytoplasmic Mg(2+) levels. Inactive when cytoplasmic Mg(2+) levels are high.</text>
</comment>
<keyword evidence="3" id="KW-0813">Transport</keyword>
<dbReference type="RefSeq" id="XP_012898721.1">
    <property type="nucleotide sequence ID" value="XM_013043267.1"/>
</dbReference>
<name>D8M9D4_BLAHO</name>
<dbReference type="GO" id="GO:0015095">
    <property type="term" value="F:magnesium ion transmembrane transporter activity"/>
    <property type="evidence" value="ECO:0007669"/>
    <property type="project" value="TreeGrafter"/>
</dbReference>
<evidence type="ECO:0000313" key="14">
    <source>
        <dbReference type="Proteomes" id="UP000008312"/>
    </source>
</evidence>
<dbReference type="SUPFAM" id="SSF144083">
    <property type="entry name" value="Magnesium transport protein CorA, transmembrane region"/>
    <property type="match status" value="1"/>
</dbReference>
<evidence type="ECO:0000256" key="2">
    <source>
        <dbReference type="ARBA" id="ARBA00009765"/>
    </source>
</evidence>
<keyword evidence="14" id="KW-1185">Reference proteome</keyword>
<dbReference type="AlphaFoldDB" id="D8M9D4"/>
<keyword evidence="5 12" id="KW-0812">Transmembrane</keyword>
<keyword evidence="9 12" id="KW-0472">Membrane</keyword>
<keyword evidence="8" id="KW-0406">Ion transport</keyword>
<dbReference type="FunFam" id="1.20.58.340:FF:000004">
    <property type="entry name" value="Magnesium transport protein CorA"/>
    <property type="match status" value="1"/>
</dbReference>
<dbReference type="GeneID" id="24921412"/>
<dbReference type="GO" id="GO:0050897">
    <property type="term" value="F:cobalt ion binding"/>
    <property type="evidence" value="ECO:0007669"/>
    <property type="project" value="TreeGrafter"/>
</dbReference>
<dbReference type="PANTHER" id="PTHR46494">
    <property type="entry name" value="CORA FAMILY METAL ION TRANSPORTER (EUROFUNG)"/>
    <property type="match status" value="1"/>
</dbReference>
<keyword evidence="7 12" id="KW-1133">Transmembrane helix</keyword>
<evidence type="ECO:0000256" key="10">
    <source>
        <dbReference type="ARBA" id="ARBA00034269"/>
    </source>
</evidence>
<evidence type="ECO:0000256" key="9">
    <source>
        <dbReference type="ARBA" id="ARBA00023136"/>
    </source>
</evidence>
<gene>
    <name evidence="13" type="ORF">GSBLH_T00004383001</name>
</gene>
<dbReference type="GO" id="GO:0015087">
    <property type="term" value="F:cobalt ion transmembrane transporter activity"/>
    <property type="evidence" value="ECO:0007669"/>
    <property type="project" value="TreeGrafter"/>
</dbReference>
<accession>D8M9D4</accession>
<comment type="catalytic activity">
    <reaction evidence="10">
        <text>Mg(2+)(in) = Mg(2+)(out)</text>
        <dbReference type="Rhea" id="RHEA:29827"/>
        <dbReference type="ChEBI" id="CHEBI:18420"/>
    </reaction>
</comment>
<evidence type="ECO:0000256" key="8">
    <source>
        <dbReference type="ARBA" id="ARBA00023065"/>
    </source>
</evidence>
<evidence type="ECO:0000256" key="5">
    <source>
        <dbReference type="ARBA" id="ARBA00022692"/>
    </source>
</evidence>
<dbReference type="InterPro" id="IPR002523">
    <property type="entry name" value="MgTranspt_CorA/ZnTranspt_ZntB"/>
</dbReference>
<comment type="subcellular location">
    <subcellularLocation>
        <location evidence="1">Cell membrane</location>
        <topology evidence="1">Multi-pass membrane protein</topology>
    </subcellularLocation>
</comment>
<evidence type="ECO:0000256" key="12">
    <source>
        <dbReference type="SAM" id="Phobius"/>
    </source>
</evidence>
<dbReference type="GO" id="GO:0005886">
    <property type="term" value="C:plasma membrane"/>
    <property type="evidence" value="ECO:0007669"/>
    <property type="project" value="UniProtKB-SubCell"/>
</dbReference>
<dbReference type="PANTHER" id="PTHR46494:SF1">
    <property type="entry name" value="CORA FAMILY METAL ION TRANSPORTER (EUROFUNG)"/>
    <property type="match status" value="1"/>
</dbReference>
<dbReference type="InParanoid" id="D8M9D4"/>
<evidence type="ECO:0000256" key="11">
    <source>
        <dbReference type="ARBA" id="ARBA00045497"/>
    </source>
</evidence>
<dbReference type="EMBL" id="FN668688">
    <property type="protein sequence ID" value="CBK24673.2"/>
    <property type="molecule type" value="Genomic_DNA"/>
</dbReference>
<reference evidence="13" key="1">
    <citation type="submission" date="2010-02" db="EMBL/GenBank/DDBJ databases">
        <title>Sequencing and annotation of the Blastocystis hominis genome.</title>
        <authorList>
            <person name="Wincker P."/>
        </authorList>
    </citation>
    <scope>NUCLEOTIDE SEQUENCE</scope>
    <source>
        <strain evidence="13">Singapore isolate B</strain>
    </source>
</reference>
<keyword evidence="6" id="KW-0460">Magnesium</keyword>
<evidence type="ECO:0000256" key="1">
    <source>
        <dbReference type="ARBA" id="ARBA00004651"/>
    </source>
</evidence>
<proteinExistence type="inferred from homology"/>
<organism evidence="13">
    <name type="scientific">Blastocystis hominis</name>
    <dbReference type="NCBI Taxonomy" id="12968"/>
    <lineage>
        <taxon>Eukaryota</taxon>
        <taxon>Sar</taxon>
        <taxon>Stramenopiles</taxon>
        <taxon>Bigyra</taxon>
        <taxon>Opalozoa</taxon>
        <taxon>Opalinata</taxon>
        <taxon>Blastocystidae</taxon>
        <taxon>Blastocystis</taxon>
    </lineage>
</organism>
<dbReference type="OrthoDB" id="165352at2759"/>
<evidence type="ECO:0000256" key="4">
    <source>
        <dbReference type="ARBA" id="ARBA00022475"/>
    </source>
</evidence>
<dbReference type="InterPro" id="IPR045863">
    <property type="entry name" value="CorA_TM1_TM2"/>
</dbReference>
<comment type="similarity">
    <text evidence="2">Belongs to the CorA metal ion transporter (MIT) (TC 1.A.35) family.</text>
</comment>
<feature type="transmembrane region" description="Helical" evidence="12">
    <location>
        <begin position="61"/>
        <end position="84"/>
    </location>
</feature>
<dbReference type="Pfam" id="PF01544">
    <property type="entry name" value="CorA"/>
    <property type="match status" value="1"/>
</dbReference>
<feature type="transmembrane region" description="Helical" evidence="12">
    <location>
        <begin position="96"/>
        <end position="117"/>
    </location>
</feature>
<dbReference type="Gene3D" id="1.20.58.340">
    <property type="entry name" value="Magnesium transport protein CorA, transmembrane region"/>
    <property type="match status" value="1"/>
</dbReference>